<keyword evidence="1" id="KW-0472">Membrane</keyword>
<evidence type="ECO:0000313" key="3">
    <source>
        <dbReference type="Proteomes" id="UP000188273"/>
    </source>
</evidence>
<dbReference type="Proteomes" id="UP000188273">
    <property type="component" value="Chromosome"/>
</dbReference>
<evidence type="ECO:0000313" key="2">
    <source>
        <dbReference type="EMBL" id="AQQ09623.1"/>
    </source>
</evidence>
<evidence type="ECO:0000256" key="1">
    <source>
        <dbReference type="SAM" id="Phobius"/>
    </source>
</evidence>
<dbReference type="STRING" id="1940790.L21SP3_01431"/>
<dbReference type="KEGG" id="pbu:L21SP3_01431"/>
<protein>
    <submittedName>
        <fullName evidence="2">Uncharacterized protein</fullName>
    </submittedName>
</protein>
<sequence length="333" mass="37854">MNRNTAIFDYFFDSCPDQDKENIRKSIEESSDCSRFYRDLKQALEPLDSLKEEPCPDYLIDNLFARTEKSGSQNDLELLLEKESAAGSDNLYFWNKVGRIAAAAAMIAIIAATYFPATNKMRAVADSIACKHNMARIGTGLHNYAFDNAGMMPVASSSSDSWWKVGSQREDDYSNTRNAWLLVKNGYCQMEDFECPARPIKAEIKLERVDVCDYEHDFPHKEFINYSFPVISGNVKLEKHNKRAIAADSNPLFEGNCLDQQTFFKTVRLDEKMKNFRSVNHNGAGQNILLLDNSVKFNKTSFYNGDNFYTVEGLKSYSGNERPSEKNDTFLAP</sequence>
<keyword evidence="3" id="KW-1185">Reference proteome</keyword>
<accession>A0A1Q2HQV7</accession>
<proteinExistence type="predicted"/>
<keyword evidence="1" id="KW-1133">Transmembrane helix</keyword>
<reference evidence="3" key="1">
    <citation type="submission" date="2017-02" db="EMBL/GenBank/DDBJ databases">
        <title>Comparative genomics and description of representatives of a novel lineage of planctomycetes thriving in anoxic sediments.</title>
        <authorList>
            <person name="Spring S."/>
            <person name="Bunk B."/>
            <person name="Sproer C."/>
            <person name="Klenk H.-P."/>
        </authorList>
    </citation>
    <scope>NUCLEOTIDE SEQUENCE [LARGE SCALE GENOMIC DNA]</scope>
    <source>
        <strain evidence="3">L21-RPul-D3</strain>
    </source>
</reference>
<dbReference type="EMBL" id="CP019633">
    <property type="protein sequence ID" value="AQQ09623.1"/>
    <property type="molecule type" value="Genomic_DNA"/>
</dbReference>
<organism evidence="2 3">
    <name type="scientific">Sedimentisphaera cyanobacteriorum</name>
    <dbReference type="NCBI Taxonomy" id="1940790"/>
    <lineage>
        <taxon>Bacteria</taxon>
        <taxon>Pseudomonadati</taxon>
        <taxon>Planctomycetota</taxon>
        <taxon>Phycisphaerae</taxon>
        <taxon>Sedimentisphaerales</taxon>
        <taxon>Sedimentisphaeraceae</taxon>
        <taxon>Sedimentisphaera</taxon>
    </lineage>
</organism>
<keyword evidence="1" id="KW-0812">Transmembrane</keyword>
<feature type="transmembrane region" description="Helical" evidence="1">
    <location>
        <begin position="97"/>
        <end position="117"/>
    </location>
</feature>
<name>A0A1Q2HQV7_9BACT</name>
<dbReference type="RefSeq" id="WP_077540203.1">
    <property type="nucleotide sequence ID" value="NZ_CP019633.1"/>
</dbReference>
<dbReference type="OrthoDB" id="277292at2"/>
<gene>
    <name evidence="2" type="ORF">L21SP3_01431</name>
</gene>
<dbReference type="AlphaFoldDB" id="A0A1Q2HQV7"/>